<evidence type="ECO:0000313" key="3">
    <source>
        <dbReference type="Proteomes" id="UP000653076"/>
    </source>
</evidence>
<evidence type="ECO:0000256" key="1">
    <source>
        <dbReference type="SAM" id="MobiDB-lite"/>
    </source>
</evidence>
<protein>
    <submittedName>
        <fullName evidence="2">Uncharacterized protein</fullName>
    </submittedName>
</protein>
<feature type="region of interest" description="Disordered" evidence="1">
    <location>
        <begin position="27"/>
        <end position="61"/>
    </location>
</feature>
<dbReference type="EMBL" id="BOPC01000054">
    <property type="protein sequence ID" value="GIJ28779.1"/>
    <property type="molecule type" value="Genomic_DNA"/>
</dbReference>
<evidence type="ECO:0000313" key="2">
    <source>
        <dbReference type="EMBL" id="GIJ28779.1"/>
    </source>
</evidence>
<accession>A0ABQ4JH23</accession>
<keyword evidence="3" id="KW-1185">Reference proteome</keyword>
<comment type="caution">
    <text evidence="2">The sequence shown here is derived from an EMBL/GenBank/DDBJ whole genome shotgun (WGS) entry which is preliminary data.</text>
</comment>
<gene>
    <name evidence="2" type="ORF">Vqi01_39410</name>
</gene>
<organism evidence="2 3">
    <name type="scientific">Micromonospora qiuiae</name>
    <dbReference type="NCBI Taxonomy" id="502268"/>
    <lineage>
        <taxon>Bacteria</taxon>
        <taxon>Bacillati</taxon>
        <taxon>Actinomycetota</taxon>
        <taxon>Actinomycetes</taxon>
        <taxon>Micromonosporales</taxon>
        <taxon>Micromonosporaceae</taxon>
        <taxon>Micromonospora</taxon>
    </lineage>
</organism>
<dbReference type="Proteomes" id="UP000653076">
    <property type="component" value="Unassembled WGS sequence"/>
</dbReference>
<sequence>MGGVADGNIQTMIVDLERFPALIHNDVPTAAAGSPGTIRTGPPSQLAHPAEVARTISQSLV</sequence>
<reference evidence="2 3" key="1">
    <citation type="submission" date="2021-01" db="EMBL/GenBank/DDBJ databases">
        <title>Whole genome shotgun sequence of Verrucosispora qiuiae NBRC 106684.</title>
        <authorList>
            <person name="Komaki H."/>
            <person name="Tamura T."/>
        </authorList>
    </citation>
    <scope>NUCLEOTIDE SEQUENCE [LARGE SCALE GENOMIC DNA]</scope>
    <source>
        <strain evidence="2 3">NBRC 106684</strain>
    </source>
</reference>
<proteinExistence type="predicted"/>
<name>A0ABQ4JH23_9ACTN</name>